<dbReference type="PRINTS" id="PR00038">
    <property type="entry name" value="HTHLUXR"/>
</dbReference>
<dbReference type="InterPro" id="IPR036388">
    <property type="entry name" value="WH-like_DNA-bd_sf"/>
</dbReference>
<dbReference type="STRING" id="994479.GCA_000194155_05229"/>
<dbReference type="PROSITE" id="PS50043">
    <property type="entry name" value="HTH_LUXR_2"/>
    <property type="match status" value="1"/>
</dbReference>
<evidence type="ECO:0000313" key="6">
    <source>
        <dbReference type="EMBL" id="PKW18653.1"/>
    </source>
</evidence>
<keyword evidence="2" id="KW-0238">DNA-binding</keyword>
<keyword evidence="1" id="KW-0805">Transcription regulation</keyword>
<dbReference type="PANTHER" id="PTHR44688">
    <property type="entry name" value="DNA-BINDING TRANSCRIPTIONAL ACTIVATOR DEVR_DOSR"/>
    <property type="match status" value="1"/>
</dbReference>
<evidence type="ECO:0000313" key="7">
    <source>
        <dbReference type="Proteomes" id="UP000233786"/>
    </source>
</evidence>
<dbReference type="Proteomes" id="UP000233786">
    <property type="component" value="Unassembled WGS sequence"/>
</dbReference>
<dbReference type="InterPro" id="IPR016032">
    <property type="entry name" value="Sig_transdc_resp-reg_C-effctor"/>
</dbReference>
<name>A0A2N3Y6X7_SACSN</name>
<dbReference type="Gene3D" id="1.25.40.10">
    <property type="entry name" value="Tetratricopeptide repeat domain"/>
    <property type="match status" value="1"/>
</dbReference>
<dbReference type="SUPFAM" id="SSF46894">
    <property type="entry name" value="C-terminal effector domain of the bipartite response regulators"/>
    <property type="match status" value="1"/>
</dbReference>
<organism evidence="6 7">
    <name type="scientific">Saccharopolyspora spinosa</name>
    <dbReference type="NCBI Taxonomy" id="60894"/>
    <lineage>
        <taxon>Bacteria</taxon>
        <taxon>Bacillati</taxon>
        <taxon>Actinomycetota</taxon>
        <taxon>Actinomycetes</taxon>
        <taxon>Pseudonocardiales</taxon>
        <taxon>Pseudonocardiaceae</taxon>
        <taxon>Saccharopolyspora</taxon>
    </lineage>
</organism>
<evidence type="ECO:0000259" key="5">
    <source>
        <dbReference type="PROSITE" id="PS50043"/>
    </source>
</evidence>
<accession>A0A2N3Y6X7</accession>
<proteinExistence type="predicted"/>
<dbReference type="GO" id="GO:0003677">
    <property type="term" value="F:DNA binding"/>
    <property type="evidence" value="ECO:0007669"/>
    <property type="project" value="UniProtKB-KW"/>
</dbReference>
<keyword evidence="7" id="KW-1185">Reference proteome</keyword>
<dbReference type="InterPro" id="IPR011990">
    <property type="entry name" value="TPR-like_helical_dom_sf"/>
</dbReference>
<reference evidence="6" key="1">
    <citation type="submission" date="2017-12" db="EMBL/GenBank/DDBJ databases">
        <title>Sequencing the genomes of 1000 Actinobacteria strains.</title>
        <authorList>
            <person name="Klenk H.-P."/>
        </authorList>
    </citation>
    <scope>NUCLEOTIDE SEQUENCE [LARGE SCALE GENOMIC DNA]</scope>
    <source>
        <strain evidence="6">DSM 44228</strain>
    </source>
</reference>
<dbReference type="PANTHER" id="PTHR44688:SF16">
    <property type="entry name" value="DNA-BINDING TRANSCRIPTIONAL ACTIVATOR DEVR_DOSR"/>
    <property type="match status" value="1"/>
</dbReference>
<evidence type="ECO:0000256" key="4">
    <source>
        <dbReference type="SAM" id="MobiDB-lite"/>
    </source>
</evidence>
<dbReference type="SMART" id="SM00421">
    <property type="entry name" value="HTH_LUXR"/>
    <property type="match status" value="1"/>
</dbReference>
<dbReference type="InterPro" id="IPR000792">
    <property type="entry name" value="Tscrpt_reg_LuxR_C"/>
</dbReference>
<dbReference type="Pfam" id="PF00196">
    <property type="entry name" value="GerE"/>
    <property type="match status" value="1"/>
</dbReference>
<dbReference type="AlphaFoldDB" id="A0A2N3Y6X7"/>
<evidence type="ECO:0000256" key="3">
    <source>
        <dbReference type="ARBA" id="ARBA00023163"/>
    </source>
</evidence>
<gene>
    <name evidence="6" type="ORF">A8926_6764</name>
</gene>
<dbReference type="PROSITE" id="PS00622">
    <property type="entry name" value="HTH_LUXR_1"/>
    <property type="match status" value="1"/>
</dbReference>
<evidence type="ECO:0000256" key="1">
    <source>
        <dbReference type="ARBA" id="ARBA00023015"/>
    </source>
</evidence>
<sequence length="565" mass="61176">MHGLDWPHERWSLTDSFESDPLLTTTSSHTVDEAPFSAGSHEPATHAAIRSHYPDRPTSVVAAVRALLSRGWIESAVMLAEATLNDGVPEGLAAELRCTLIAPLITSGHTAEAIAIADRVLAVPDLATTTFDDTAAGRMLALVLQGDFASDHASKVLQEPDRTCHGQARTAIALTGLAHLEWSAGNVAGALCWGRRAATCAASVKSADWRWYPPLMMAEMLGELGEFDDAEKILRQARAEIDQFGLTMHAAQADLIRARLLLRAGRQTAARLTAEACLSSALELGTWRVVPSAESVLALIAFRSGDAALARSYLRRCRETSTYEQGSAARSARDEWIQLLVHTSKEDPSSIEALLHTNLLHRPALFVEEPGAAAWFVRVAMDVGDEKIAIKAIEAAQAVANANIGTPAVATGALHARSLFERNLDGLLDVISEYGDAWARETAIEDLRALLGGGVRSSDWPDSRNVAESGRNDSANAKNTDGLPGKAEFIPPELTETERAIAELVSQGLTNRQIAHRVFLSPHTVNYHLRRIFRKLGINSRVELASQERYAVRREIRSSGRHGSS</sequence>
<feature type="region of interest" description="Disordered" evidence="4">
    <location>
        <begin position="460"/>
        <end position="487"/>
    </location>
</feature>
<feature type="domain" description="HTH luxR-type" evidence="5">
    <location>
        <begin position="487"/>
        <end position="555"/>
    </location>
</feature>
<comment type="caution">
    <text evidence="6">The sequence shown here is derived from an EMBL/GenBank/DDBJ whole genome shotgun (WGS) entry which is preliminary data.</text>
</comment>
<keyword evidence="3" id="KW-0804">Transcription</keyword>
<dbReference type="EMBL" id="PJNB01000001">
    <property type="protein sequence ID" value="PKW18653.1"/>
    <property type="molecule type" value="Genomic_DNA"/>
</dbReference>
<evidence type="ECO:0000256" key="2">
    <source>
        <dbReference type="ARBA" id="ARBA00023125"/>
    </source>
</evidence>
<protein>
    <submittedName>
        <fullName evidence="6">Regulatory LuxR family protein</fullName>
    </submittedName>
</protein>
<dbReference type="SUPFAM" id="SSF48452">
    <property type="entry name" value="TPR-like"/>
    <property type="match status" value="1"/>
</dbReference>
<dbReference type="CDD" id="cd06170">
    <property type="entry name" value="LuxR_C_like"/>
    <property type="match status" value="1"/>
</dbReference>
<dbReference type="GO" id="GO:0006355">
    <property type="term" value="P:regulation of DNA-templated transcription"/>
    <property type="evidence" value="ECO:0007669"/>
    <property type="project" value="InterPro"/>
</dbReference>
<dbReference type="Gene3D" id="1.10.10.10">
    <property type="entry name" value="Winged helix-like DNA-binding domain superfamily/Winged helix DNA-binding domain"/>
    <property type="match status" value="1"/>
</dbReference>